<dbReference type="InterPro" id="IPR036834">
    <property type="entry name" value="Bcl-2-like_sf"/>
</dbReference>
<keyword evidence="3" id="KW-0053">Apoptosis</keyword>
<evidence type="ECO:0000313" key="6">
    <source>
        <dbReference type="Proteomes" id="UP000694521"/>
    </source>
</evidence>
<evidence type="ECO:0000256" key="4">
    <source>
        <dbReference type="SAM" id="MobiDB-lite"/>
    </source>
</evidence>
<feature type="compositionally biased region" description="Basic residues" evidence="4">
    <location>
        <begin position="85"/>
        <end position="95"/>
    </location>
</feature>
<dbReference type="GO" id="GO:0006915">
    <property type="term" value="P:apoptotic process"/>
    <property type="evidence" value="ECO:0007669"/>
    <property type="project" value="UniProtKB-KW"/>
</dbReference>
<evidence type="ECO:0000256" key="3">
    <source>
        <dbReference type="ARBA" id="ARBA00022703"/>
    </source>
</evidence>
<keyword evidence="6" id="KW-1185">Reference proteome</keyword>
<protein>
    <submittedName>
        <fullName evidence="5">BCL2 like 14</fullName>
    </submittedName>
</protein>
<evidence type="ECO:0000313" key="5">
    <source>
        <dbReference type="Ensembl" id="ENSACDP00005022066.1"/>
    </source>
</evidence>
<feature type="region of interest" description="Disordered" evidence="4">
    <location>
        <begin position="191"/>
        <end position="215"/>
    </location>
</feature>
<dbReference type="Proteomes" id="UP000694521">
    <property type="component" value="Unplaced"/>
</dbReference>
<dbReference type="PROSITE" id="PS50062">
    <property type="entry name" value="BCL2_FAMILY"/>
    <property type="match status" value="1"/>
</dbReference>
<sequence length="338" mass="38473">MSSPNDVSMEEIPLEDNERDSIEYKILMAYAQRRLSASRYKKLLKNETNAPKSSSLIRSEVEIRHQRGKDGSSQTSELQSGMRKQQSKKKPKQKHLSRYCLPFFCSRAEQEKPPKTFAPESHTFGTCTESLSVKTYHQTSEKADVNNIADHPPPQSGQKADVDHIADKLAKLVTSRPQSSPSDVMFKTLVHSRSLEEDGKDTGEGNESEGNDEEKTIQKIVALLRKSGDQLEEKFKKDRTFYQQFKDMLSYTFFERVTDSFLEDVSAVSTNETESQLQCAKVAFTLEIATRLTAVDNHPMNLVMGFGSKYLKEHFSPWIRDRGGWEKALTSLDQEEVE</sequence>
<dbReference type="PANTHER" id="PTHR14965:SF1">
    <property type="entry name" value="APOPTOSIS FACILITATOR BCL-2-LIKE PROTEIN 14"/>
    <property type="match status" value="1"/>
</dbReference>
<accession>A0A8B9EIB3</accession>
<feature type="compositionally biased region" description="Basic and acidic residues" evidence="4">
    <location>
        <begin position="193"/>
        <end position="203"/>
    </location>
</feature>
<evidence type="ECO:0000256" key="2">
    <source>
        <dbReference type="ARBA" id="ARBA00022553"/>
    </source>
</evidence>
<dbReference type="InterPro" id="IPR002475">
    <property type="entry name" value="Bcl2-like"/>
</dbReference>
<dbReference type="Ensembl" id="ENSACDT00005026387.1">
    <property type="protein sequence ID" value="ENSACDP00005022066.1"/>
    <property type="gene ID" value="ENSACDG00005015970.1"/>
</dbReference>
<evidence type="ECO:0000256" key="1">
    <source>
        <dbReference type="ARBA" id="ARBA00009458"/>
    </source>
</evidence>
<dbReference type="Gene3D" id="1.10.437.10">
    <property type="entry name" value="Blc2-like"/>
    <property type="match status" value="1"/>
</dbReference>
<reference evidence="5" key="2">
    <citation type="submission" date="2025-09" db="UniProtKB">
        <authorList>
            <consortium name="Ensembl"/>
        </authorList>
    </citation>
    <scope>IDENTIFICATION</scope>
</reference>
<proteinExistence type="inferred from homology"/>
<feature type="compositionally biased region" description="Polar residues" evidence="4">
    <location>
        <begin position="71"/>
        <end position="83"/>
    </location>
</feature>
<comment type="similarity">
    <text evidence="1">Belongs to the Bcl-2 family.</text>
</comment>
<dbReference type="AlphaFoldDB" id="A0A8B9EIB3"/>
<dbReference type="OrthoDB" id="9948726at2759"/>
<keyword evidence="2" id="KW-0597">Phosphoprotein</keyword>
<dbReference type="SUPFAM" id="SSF56854">
    <property type="entry name" value="Bcl-2 inhibitors of programmed cell death"/>
    <property type="match status" value="1"/>
</dbReference>
<name>A0A8B9EIB3_ANSCY</name>
<dbReference type="InterPro" id="IPR020726">
    <property type="entry name" value="Bcl2_BH2_motif_CS"/>
</dbReference>
<organism evidence="5 6">
    <name type="scientific">Anser cygnoides</name>
    <name type="common">Swan goose</name>
    <dbReference type="NCBI Taxonomy" id="8845"/>
    <lineage>
        <taxon>Eukaryota</taxon>
        <taxon>Metazoa</taxon>
        <taxon>Chordata</taxon>
        <taxon>Craniata</taxon>
        <taxon>Vertebrata</taxon>
        <taxon>Euteleostomi</taxon>
        <taxon>Archelosauria</taxon>
        <taxon>Archosauria</taxon>
        <taxon>Dinosauria</taxon>
        <taxon>Saurischia</taxon>
        <taxon>Theropoda</taxon>
        <taxon>Coelurosauria</taxon>
        <taxon>Aves</taxon>
        <taxon>Neognathae</taxon>
        <taxon>Galloanserae</taxon>
        <taxon>Anseriformes</taxon>
        <taxon>Anatidae</taxon>
        <taxon>Anserinae</taxon>
        <taxon>Anser</taxon>
    </lineage>
</organism>
<dbReference type="PANTHER" id="PTHR14965">
    <property type="entry name" value="SI:CH73-248E21.1"/>
    <property type="match status" value="1"/>
</dbReference>
<feature type="compositionally biased region" description="Basic and acidic residues" evidence="4">
    <location>
        <begin position="59"/>
        <end position="70"/>
    </location>
</feature>
<reference evidence="5" key="1">
    <citation type="submission" date="2025-08" db="UniProtKB">
        <authorList>
            <consortium name="Ensembl"/>
        </authorList>
    </citation>
    <scope>IDENTIFICATION</scope>
</reference>
<dbReference type="GO" id="GO:2001236">
    <property type="term" value="P:regulation of extrinsic apoptotic signaling pathway"/>
    <property type="evidence" value="ECO:0007669"/>
    <property type="project" value="TreeGrafter"/>
</dbReference>
<feature type="compositionally biased region" description="Polar residues" evidence="4">
    <location>
        <begin position="46"/>
        <end position="57"/>
    </location>
</feature>
<feature type="region of interest" description="Disordered" evidence="4">
    <location>
        <begin position="44"/>
        <end position="95"/>
    </location>
</feature>
<dbReference type="PROSITE" id="PS01258">
    <property type="entry name" value="BH2"/>
    <property type="match status" value="1"/>
</dbReference>